<gene>
    <name evidence="11 13" type="primary">nadD</name>
    <name evidence="13" type="ORF">BN3087_750003</name>
</gene>
<dbReference type="InterPro" id="IPR005248">
    <property type="entry name" value="NadD/NMNAT"/>
</dbReference>
<feature type="domain" description="Cytidyltransferase-like" evidence="12">
    <location>
        <begin position="9"/>
        <end position="160"/>
    </location>
</feature>
<dbReference type="PANTHER" id="PTHR39321">
    <property type="entry name" value="NICOTINATE-NUCLEOTIDE ADENYLYLTRANSFERASE-RELATED"/>
    <property type="match status" value="1"/>
</dbReference>
<dbReference type="NCBIfam" id="TIGR00482">
    <property type="entry name" value="nicotinate (nicotinamide) nucleotide adenylyltransferase"/>
    <property type="match status" value="1"/>
</dbReference>
<protein>
    <recommendedName>
        <fullName evidence="11">Probable nicotinate-nucleotide adenylyltransferase</fullName>
        <ecNumber evidence="11">2.7.7.18</ecNumber>
    </recommendedName>
    <alternativeName>
        <fullName evidence="11">Deamido-NAD(+) diphosphorylase</fullName>
    </alternativeName>
    <alternativeName>
        <fullName evidence="11">Deamido-NAD(+) pyrophosphorylase</fullName>
    </alternativeName>
    <alternativeName>
        <fullName evidence="11">Nicotinate mononucleotide adenylyltransferase</fullName>
        <shortName evidence="11">NaMN adenylyltransferase</shortName>
    </alternativeName>
</protein>
<keyword evidence="5 11" id="KW-0808">Transferase</keyword>
<evidence type="ECO:0000256" key="5">
    <source>
        <dbReference type="ARBA" id="ARBA00022679"/>
    </source>
</evidence>
<dbReference type="EC" id="2.7.7.18" evidence="11"/>
<comment type="similarity">
    <text evidence="3 11">Belongs to the NadD family.</text>
</comment>
<comment type="pathway">
    <text evidence="2 11">Cofactor biosynthesis; NAD(+) biosynthesis; deamido-NAD(+) from nicotinate D-ribonucleotide: step 1/1.</text>
</comment>
<dbReference type="GO" id="GO:0004515">
    <property type="term" value="F:nicotinate-nucleotide adenylyltransferase activity"/>
    <property type="evidence" value="ECO:0007669"/>
    <property type="project" value="UniProtKB-UniRule"/>
</dbReference>
<evidence type="ECO:0000256" key="9">
    <source>
        <dbReference type="ARBA" id="ARBA00023027"/>
    </source>
</evidence>
<dbReference type="PANTHER" id="PTHR39321:SF3">
    <property type="entry name" value="PHOSPHOPANTETHEINE ADENYLYLTRANSFERASE"/>
    <property type="match status" value="1"/>
</dbReference>
<dbReference type="UniPathway" id="UPA00253">
    <property type="reaction ID" value="UER00332"/>
</dbReference>
<evidence type="ECO:0000256" key="8">
    <source>
        <dbReference type="ARBA" id="ARBA00022840"/>
    </source>
</evidence>
<evidence type="ECO:0000256" key="11">
    <source>
        <dbReference type="HAMAP-Rule" id="MF_00244"/>
    </source>
</evidence>
<evidence type="ECO:0000256" key="7">
    <source>
        <dbReference type="ARBA" id="ARBA00022741"/>
    </source>
</evidence>
<dbReference type="Pfam" id="PF01467">
    <property type="entry name" value="CTP_transf_like"/>
    <property type="match status" value="1"/>
</dbReference>
<keyword evidence="6 11" id="KW-0548">Nucleotidyltransferase</keyword>
<comment type="function">
    <text evidence="1 11">Catalyzes the reversible adenylation of nicotinate mononucleotide (NaMN) to nicotinic acid adenine dinucleotide (NaAD).</text>
</comment>
<dbReference type="NCBIfam" id="TIGR00125">
    <property type="entry name" value="cyt_tran_rel"/>
    <property type="match status" value="1"/>
</dbReference>
<evidence type="ECO:0000259" key="12">
    <source>
        <dbReference type="Pfam" id="PF01467"/>
    </source>
</evidence>
<evidence type="ECO:0000256" key="10">
    <source>
        <dbReference type="ARBA" id="ARBA00048721"/>
    </source>
</evidence>
<sequence length="182" mass="21220">MIKKLKVAIFGGSFNPPHLAHHLIAQKALKELDIDLLIILPAYQNPLKSTSPISSELRLDWCRKIFDDKKMLISSYEIDNKIHYTHKSIEHFSKIYEIKYLIIGSDNLKDLPKWHNFELINDTITWIVFTRNDTLVDTSLLKRYKVIKFDLPISSTEIRQSGDLEYIDSKIKHSVKNILEGK</sequence>
<evidence type="ECO:0000256" key="1">
    <source>
        <dbReference type="ARBA" id="ARBA00002324"/>
    </source>
</evidence>
<reference evidence="13" key="1">
    <citation type="submission" date="2015-11" db="EMBL/GenBank/DDBJ databases">
        <authorList>
            <person name="Zhang Y."/>
            <person name="Guo Z."/>
        </authorList>
    </citation>
    <scope>NUCLEOTIDE SEQUENCE</scope>
    <source>
        <strain evidence="13">BN30871</strain>
    </source>
</reference>
<dbReference type="HAMAP" id="MF_00244">
    <property type="entry name" value="NaMN_adenylyltr"/>
    <property type="match status" value="1"/>
</dbReference>
<dbReference type="GO" id="GO:0005524">
    <property type="term" value="F:ATP binding"/>
    <property type="evidence" value="ECO:0007669"/>
    <property type="project" value="UniProtKB-KW"/>
</dbReference>
<keyword evidence="8 11" id="KW-0067">ATP-binding</keyword>
<evidence type="ECO:0000256" key="2">
    <source>
        <dbReference type="ARBA" id="ARBA00005019"/>
    </source>
</evidence>
<keyword evidence="7 11" id="KW-0547">Nucleotide-binding</keyword>
<proteinExistence type="inferred from homology"/>
<dbReference type="InterPro" id="IPR004821">
    <property type="entry name" value="Cyt_trans-like"/>
</dbReference>
<keyword evidence="4 11" id="KW-0662">Pyridine nucleotide biosynthesis</keyword>
<evidence type="ECO:0000256" key="3">
    <source>
        <dbReference type="ARBA" id="ARBA00009014"/>
    </source>
</evidence>
<dbReference type="InterPro" id="IPR014729">
    <property type="entry name" value="Rossmann-like_a/b/a_fold"/>
</dbReference>
<dbReference type="AlphaFoldDB" id="A0A0S4XPS5"/>
<dbReference type="GO" id="GO:0009435">
    <property type="term" value="P:NAD+ biosynthetic process"/>
    <property type="evidence" value="ECO:0007669"/>
    <property type="project" value="UniProtKB-UniRule"/>
</dbReference>
<organism evidence="13">
    <name type="scientific">Sulfurovum sp. enrichment culture clone C5</name>
    <dbReference type="NCBI Taxonomy" id="497650"/>
    <lineage>
        <taxon>Bacteria</taxon>
        <taxon>Pseudomonadati</taxon>
        <taxon>Campylobacterota</taxon>
        <taxon>Epsilonproteobacteria</taxon>
        <taxon>Campylobacterales</taxon>
        <taxon>Sulfurovaceae</taxon>
        <taxon>Sulfurovum</taxon>
        <taxon>environmental samples</taxon>
    </lineage>
</organism>
<dbReference type="CDD" id="cd02165">
    <property type="entry name" value="NMNAT"/>
    <property type="match status" value="1"/>
</dbReference>
<keyword evidence="9 11" id="KW-0520">NAD</keyword>
<comment type="catalytic activity">
    <reaction evidence="10 11">
        <text>nicotinate beta-D-ribonucleotide + ATP + H(+) = deamido-NAD(+) + diphosphate</text>
        <dbReference type="Rhea" id="RHEA:22860"/>
        <dbReference type="ChEBI" id="CHEBI:15378"/>
        <dbReference type="ChEBI" id="CHEBI:30616"/>
        <dbReference type="ChEBI" id="CHEBI:33019"/>
        <dbReference type="ChEBI" id="CHEBI:57502"/>
        <dbReference type="ChEBI" id="CHEBI:58437"/>
        <dbReference type="EC" id="2.7.7.18"/>
    </reaction>
</comment>
<accession>A0A0S4XPS5</accession>
<dbReference type="Gene3D" id="3.40.50.620">
    <property type="entry name" value="HUPs"/>
    <property type="match status" value="1"/>
</dbReference>
<dbReference type="EMBL" id="FAXN01000079">
    <property type="protein sequence ID" value="CUV66327.1"/>
    <property type="molecule type" value="Genomic_DNA"/>
</dbReference>
<dbReference type="SUPFAM" id="SSF52374">
    <property type="entry name" value="Nucleotidylyl transferase"/>
    <property type="match status" value="1"/>
</dbReference>
<evidence type="ECO:0000313" key="13">
    <source>
        <dbReference type="EMBL" id="CUV66327.1"/>
    </source>
</evidence>
<evidence type="ECO:0000256" key="6">
    <source>
        <dbReference type="ARBA" id="ARBA00022695"/>
    </source>
</evidence>
<evidence type="ECO:0000256" key="4">
    <source>
        <dbReference type="ARBA" id="ARBA00022642"/>
    </source>
</evidence>
<name>A0A0S4XPS5_9BACT</name>